<dbReference type="PANTHER" id="PTHR10961">
    <property type="entry name" value="PEROXISOMAL SARCOSINE OXIDASE"/>
    <property type="match status" value="1"/>
</dbReference>
<evidence type="ECO:0000256" key="2">
    <source>
        <dbReference type="ARBA" id="ARBA00010989"/>
    </source>
</evidence>
<proteinExistence type="inferred from homology"/>
<evidence type="ECO:0000313" key="9">
    <source>
        <dbReference type="Proteomes" id="UP001489902"/>
    </source>
</evidence>
<dbReference type="SUPFAM" id="SSF51905">
    <property type="entry name" value="FAD/NAD(P)-binding domain"/>
    <property type="match status" value="1"/>
</dbReference>
<name>A0ABZ2XAV4_9HYPO</name>
<comment type="similarity">
    <text evidence="2">Belongs to the MSOX/MTOX family.</text>
</comment>
<dbReference type="Gene3D" id="3.30.9.10">
    <property type="entry name" value="D-Amino Acid Oxidase, subunit A, domain 2"/>
    <property type="match status" value="1"/>
</dbReference>
<dbReference type="PANTHER" id="PTHR10961:SF26">
    <property type="entry name" value="L-SACCHAROPINE OXIDASE"/>
    <property type="match status" value="1"/>
</dbReference>
<evidence type="ECO:0000256" key="3">
    <source>
        <dbReference type="ARBA" id="ARBA00022630"/>
    </source>
</evidence>
<protein>
    <submittedName>
        <fullName evidence="8">FAD dependent oxidoreductase</fullName>
    </submittedName>
</protein>
<dbReference type="InterPro" id="IPR036188">
    <property type="entry name" value="FAD/NAD-bd_sf"/>
</dbReference>
<evidence type="ECO:0000313" key="8">
    <source>
        <dbReference type="EMBL" id="WZH49585.1"/>
    </source>
</evidence>
<evidence type="ECO:0000256" key="5">
    <source>
        <dbReference type="ARBA" id="ARBA00023002"/>
    </source>
</evidence>
<dbReference type="Proteomes" id="UP001489902">
    <property type="component" value="Chromosome 7"/>
</dbReference>
<evidence type="ECO:0000256" key="1">
    <source>
        <dbReference type="ARBA" id="ARBA00001974"/>
    </source>
</evidence>
<organism evidence="8 9">
    <name type="scientific">Fusarium acuminatum</name>
    <dbReference type="NCBI Taxonomy" id="5515"/>
    <lineage>
        <taxon>Eukaryota</taxon>
        <taxon>Fungi</taxon>
        <taxon>Dikarya</taxon>
        <taxon>Ascomycota</taxon>
        <taxon>Pezizomycotina</taxon>
        <taxon>Sordariomycetes</taxon>
        <taxon>Hypocreomycetidae</taxon>
        <taxon>Hypocreales</taxon>
        <taxon>Nectriaceae</taxon>
        <taxon>Fusarium</taxon>
        <taxon>Fusarium tricinctum species complex</taxon>
    </lineage>
</organism>
<comment type="cofactor">
    <cofactor evidence="1">
        <name>FAD</name>
        <dbReference type="ChEBI" id="CHEBI:57692"/>
    </cofactor>
</comment>
<dbReference type="Pfam" id="PF01266">
    <property type="entry name" value="DAO"/>
    <property type="match status" value="1"/>
</dbReference>
<feature type="compositionally biased region" description="Basic and acidic residues" evidence="6">
    <location>
        <begin position="408"/>
        <end position="426"/>
    </location>
</feature>
<accession>A0ABZ2XAV4</accession>
<dbReference type="Gene3D" id="3.50.50.60">
    <property type="entry name" value="FAD/NAD(P)-binding domain"/>
    <property type="match status" value="1"/>
</dbReference>
<dbReference type="InterPro" id="IPR045170">
    <property type="entry name" value="MTOX"/>
</dbReference>
<keyword evidence="5" id="KW-0560">Oxidoreductase</keyword>
<keyword evidence="3" id="KW-0285">Flavoprotein</keyword>
<sequence>MMSLPPLAKDSSILIVGAGTFGISTAYHLAKRGYTNVTCIDRHPWPSLDSAGHDLNKIMRTEYDEPLYTRLALEALEAWRAPEWEGIFHETGRITTTAGDKKAEVFLDKSYKNLKREGKDTKLELIQGREQIVKHVPQLKNAVSIEHWKGLYNSLGGWTHARKALEKWAAEAEQMGVKFVSGAGGTMSGLEVDASGSMTGIRVVSGDVLQADHYILSTGAASPQLLPELSKQLWSKCWTLGHIQLTDEEAAEWKGVPVIDHYELGFMFEPDPDTKRIKICDNNPGYQNRKGTFVDEAGNTTHYSIPRYSSDHPEDGIPLEAEIAINKFIDTVMPQFSGRPLIDARVCWCTDSPDAHWLIDRHPKHKALLLATGDSGHAFKMFPIIGRYISDALEGRSNGLKKEWAFGERKAKPASHRPDTEVKDLEDALNLAPKSHL</sequence>
<dbReference type="InterPro" id="IPR006076">
    <property type="entry name" value="FAD-dep_OxRdtase"/>
</dbReference>
<keyword evidence="4" id="KW-0274">FAD</keyword>
<feature type="region of interest" description="Disordered" evidence="6">
    <location>
        <begin position="408"/>
        <end position="437"/>
    </location>
</feature>
<feature type="domain" description="FAD dependent oxidoreductase" evidence="7">
    <location>
        <begin position="13"/>
        <end position="391"/>
    </location>
</feature>
<evidence type="ECO:0000259" key="7">
    <source>
        <dbReference type="Pfam" id="PF01266"/>
    </source>
</evidence>
<dbReference type="EMBL" id="CP151266">
    <property type="protein sequence ID" value="WZH49585.1"/>
    <property type="molecule type" value="Genomic_DNA"/>
</dbReference>
<reference evidence="8 9" key="1">
    <citation type="submission" date="2024-04" db="EMBL/GenBank/DDBJ databases">
        <title>Complete genome sequence of Fusarium acuminatum.</title>
        <authorList>
            <person name="Lan B."/>
        </authorList>
    </citation>
    <scope>NUCLEOTIDE SEQUENCE [LARGE SCALE GENOMIC DNA]</scope>
    <source>
        <strain evidence="8">1A</strain>
    </source>
</reference>
<evidence type="ECO:0000256" key="6">
    <source>
        <dbReference type="SAM" id="MobiDB-lite"/>
    </source>
</evidence>
<gene>
    <name evidence="8" type="ORF">QYS62_010787</name>
</gene>
<evidence type="ECO:0000256" key="4">
    <source>
        <dbReference type="ARBA" id="ARBA00022827"/>
    </source>
</evidence>
<keyword evidence="9" id="KW-1185">Reference proteome</keyword>